<dbReference type="AlphaFoldDB" id="A0A1I3S8E2"/>
<dbReference type="EMBL" id="FORT01000004">
    <property type="protein sequence ID" value="SFJ53827.1"/>
    <property type="molecule type" value="Genomic_DNA"/>
</dbReference>
<organism evidence="2 3">
    <name type="scientific">Brevibacillus centrosporus</name>
    <dbReference type="NCBI Taxonomy" id="54910"/>
    <lineage>
        <taxon>Bacteria</taxon>
        <taxon>Bacillati</taxon>
        <taxon>Bacillota</taxon>
        <taxon>Bacilli</taxon>
        <taxon>Bacillales</taxon>
        <taxon>Paenibacillaceae</taxon>
        <taxon>Brevibacillus</taxon>
    </lineage>
</organism>
<proteinExistence type="predicted"/>
<dbReference type="PANTHER" id="PTHR34180">
    <property type="entry name" value="PEPTIDASE C45"/>
    <property type="match status" value="1"/>
</dbReference>
<keyword evidence="2" id="KW-0808">Transferase</keyword>
<dbReference type="InterPro" id="IPR047794">
    <property type="entry name" value="C45_proenzyme-like"/>
</dbReference>
<name>A0A1I3S8E2_9BACL</name>
<dbReference type="PANTHER" id="PTHR34180:SF1">
    <property type="entry name" value="BETA-ALANYL-DOPAMINE_CARCININE HYDROLASE"/>
    <property type="match status" value="1"/>
</dbReference>
<dbReference type="RefSeq" id="WP_092267532.1">
    <property type="nucleotide sequence ID" value="NZ_FORT01000004.1"/>
</dbReference>
<dbReference type="Proteomes" id="UP000198915">
    <property type="component" value="Unassembled WGS sequence"/>
</dbReference>
<evidence type="ECO:0000259" key="1">
    <source>
        <dbReference type="Pfam" id="PF03417"/>
    </source>
</evidence>
<feature type="domain" description="Peptidase C45 hydrolase" evidence="1">
    <location>
        <begin position="132"/>
        <end position="324"/>
    </location>
</feature>
<dbReference type="InterPro" id="IPR047801">
    <property type="entry name" value="Peptidase_C45"/>
</dbReference>
<accession>A0A1I3S8E2</accession>
<protein>
    <submittedName>
        <fullName evidence="2">Acyl-coenzyme A:6-aminopenicillanic acid acyl-transferase</fullName>
    </submittedName>
</protein>
<dbReference type="Pfam" id="PF03417">
    <property type="entry name" value="AAT"/>
    <property type="match status" value="1"/>
</dbReference>
<dbReference type="InterPro" id="IPR005079">
    <property type="entry name" value="Peptidase_C45_hydrolase"/>
</dbReference>
<reference evidence="3" key="1">
    <citation type="submission" date="2016-10" db="EMBL/GenBank/DDBJ databases">
        <authorList>
            <person name="Varghese N."/>
            <person name="Submissions S."/>
        </authorList>
    </citation>
    <scope>NUCLEOTIDE SEQUENCE [LARGE SCALE GENOMIC DNA]</scope>
    <source>
        <strain evidence="3">OK042</strain>
    </source>
</reference>
<dbReference type="Gene3D" id="1.10.10.2120">
    <property type="match status" value="1"/>
</dbReference>
<gene>
    <name evidence="2" type="ORF">SAMN05518846_10442</name>
</gene>
<evidence type="ECO:0000313" key="3">
    <source>
        <dbReference type="Proteomes" id="UP000198915"/>
    </source>
</evidence>
<dbReference type="GO" id="GO:0016740">
    <property type="term" value="F:transferase activity"/>
    <property type="evidence" value="ECO:0007669"/>
    <property type="project" value="UniProtKB-KW"/>
</dbReference>
<dbReference type="Gene3D" id="3.60.60.10">
    <property type="entry name" value="Penicillin V Acylase, Chain A"/>
    <property type="match status" value="1"/>
</dbReference>
<keyword evidence="3" id="KW-1185">Reference proteome</keyword>
<evidence type="ECO:0000313" key="2">
    <source>
        <dbReference type="EMBL" id="SFJ53827.1"/>
    </source>
</evidence>
<dbReference type="NCBIfam" id="NF040521">
    <property type="entry name" value="C45_proenzyme"/>
    <property type="match status" value="1"/>
</dbReference>
<sequence length="375" mass="41645">MRPSIQEGNEARSTKSFPFYRFSGTHREIGQQFGGTCKELIRKHRDYALERLQSQTGISSRQVLEEAAMRYRPYVIQHADFFDEEIQGIAEGAGISLAEAYLLQLRAELARDLTMSSECTTFAVLPEVTSEGTGLIGQNADLPAFYSELGVVAEFVPNDAPAHLMLTPAGQVSYIGINDQGVGVFANFLTCDDWRVGFPRYLLSRLALMHGSVEEAIAAVRSVHRASSRNLIMLDRHGKAADMETTAAQDALIEPVAGLLVHSNHYITEELQQEERLPEQLLENSRVRLSRMRSLLEGKRGQLNAQVMQNILRDRETYPHPLCVAPGDAPYQTPGDQGADIITFASVIAEPGKGQLWIAIGPPHQYEYKCYSFSS</sequence>
<dbReference type="STRING" id="1884381.SAMN05518846_10442"/>